<dbReference type="SUPFAM" id="SSF56925">
    <property type="entry name" value="OMPA-like"/>
    <property type="match status" value="1"/>
</dbReference>
<dbReference type="InterPro" id="IPR011250">
    <property type="entry name" value="OMP/PagP_B-barrel"/>
</dbReference>
<comment type="caution">
    <text evidence="1">The sequence shown here is derived from an EMBL/GenBank/DDBJ whole genome shotgun (WGS) entry which is preliminary data.</text>
</comment>
<reference evidence="1 2" key="1">
    <citation type="submission" date="2022-11" db="EMBL/GenBank/DDBJ databases">
        <title>Brucella sp. YY2X, whole genome shotgun sequencing project.</title>
        <authorList>
            <person name="Yang Y."/>
        </authorList>
    </citation>
    <scope>NUCLEOTIDE SEQUENCE [LARGE SCALE GENOMIC DNA]</scope>
    <source>
        <strain evidence="1 2">YY2X</strain>
    </source>
</reference>
<sequence>MNRLGIVALMLGASLGAAESKSLGECRSINDKAERLDCYDRLTDAPVEAIGDVGQVSATAPKKRDLSGFYLGATVGLGTSSKIERGANDRSVIFSSGEEFRANSPTIGVTGGYNAVSRNTLFGVQLDITGDLTAKKRSESNPEYSYEFPRQNGWSRWSHGRPVGTVEAYEYPSGTRLSAGRSFYNYKEQIAPTISVRIGRQFDNLLVYGRVGTGLARIKETFGYDDSKSIYCGSTTSETRYITADTAEYWTTACNNPYSGSITSTSRNITRPTATLAVGSEYHFDRYFTRLEGEMRHTFLDEQLDFSPSNGLTQYKVTTGIGIRF</sequence>
<proteinExistence type="predicted"/>
<protein>
    <submittedName>
        <fullName evidence="1">Outer membrane beta-barrel protein</fullName>
    </submittedName>
</protein>
<name>A0ABT3QM96_9HYPH</name>
<dbReference type="Proteomes" id="UP001301216">
    <property type="component" value="Unassembled WGS sequence"/>
</dbReference>
<accession>A0ABT3QM96</accession>
<evidence type="ECO:0000313" key="2">
    <source>
        <dbReference type="Proteomes" id="UP001301216"/>
    </source>
</evidence>
<gene>
    <name evidence="1" type="ORF">OPR82_08095</name>
</gene>
<dbReference type="RefSeq" id="WP_265984197.1">
    <property type="nucleotide sequence ID" value="NZ_JAPHAV010000002.1"/>
</dbReference>
<organism evidence="1 2">
    <name type="scientific">Ochrobactrum chromiisoli</name>
    <dbReference type="NCBI Taxonomy" id="2993941"/>
    <lineage>
        <taxon>Bacteria</taxon>
        <taxon>Pseudomonadati</taxon>
        <taxon>Pseudomonadota</taxon>
        <taxon>Alphaproteobacteria</taxon>
        <taxon>Hyphomicrobiales</taxon>
        <taxon>Brucellaceae</taxon>
        <taxon>Brucella/Ochrobactrum group</taxon>
        <taxon>Ochrobactrum</taxon>
    </lineage>
</organism>
<keyword evidence="2" id="KW-1185">Reference proteome</keyword>
<evidence type="ECO:0000313" key="1">
    <source>
        <dbReference type="EMBL" id="MCX2696734.1"/>
    </source>
</evidence>
<dbReference type="EMBL" id="JAPHAV010000002">
    <property type="protein sequence ID" value="MCX2696734.1"/>
    <property type="molecule type" value="Genomic_DNA"/>
</dbReference>
<dbReference type="Gene3D" id="2.40.160.20">
    <property type="match status" value="1"/>
</dbReference>